<proteinExistence type="predicted"/>
<feature type="domain" description="F-box" evidence="1">
    <location>
        <begin position="112"/>
        <end position="158"/>
    </location>
</feature>
<dbReference type="OrthoDB" id="10257471at2759"/>
<dbReference type="SUPFAM" id="SSF81383">
    <property type="entry name" value="F-box domain"/>
    <property type="match status" value="1"/>
</dbReference>
<reference evidence="2 3" key="1">
    <citation type="journal article" date="2020" name="Nat. Commun.">
        <title>Genome of Tripterygium wilfordii and identification of cytochrome P450 involved in triptolide biosynthesis.</title>
        <authorList>
            <person name="Tu L."/>
            <person name="Su P."/>
            <person name="Zhang Z."/>
            <person name="Gao L."/>
            <person name="Wang J."/>
            <person name="Hu T."/>
            <person name="Zhou J."/>
            <person name="Zhang Y."/>
            <person name="Zhao Y."/>
            <person name="Liu Y."/>
            <person name="Song Y."/>
            <person name="Tong Y."/>
            <person name="Lu Y."/>
            <person name="Yang J."/>
            <person name="Xu C."/>
            <person name="Jia M."/>
            <person name="Peters R.J."/>
            <person name="Huang L."/>
            <person name="Gao W."/>
        </authorList>
    </citation>
    <scope>NUCLEOTIDE SEQUENCE [LARGE SCALE GENOMIC DNA]</scope>
    <source>
        <strain evidence="3">cv. XIE 37</strain>
        <tissue evidence="2">Leaf</tissue>
    </source>
</reference>
<dbReference type="InterPro" id="IPR036047">
    <property type="entry name" value="F-box-like_dom_sf"/>
</dbReference>
<dbReference type="Pfam" id="PF12937">
    <property type="entry name" value="F-box-like"/>
    <property type="match status" value="1"/>
</dbReference>
<dbReference type="PANTHER" id="PTHR47744:SF1">
    <property type="entry name" value="OS05G0526300 PROTEIN"/>
    <property type="match status" value="1"/>
</dbReference>
<dbReference type="PROSITE" id="PS50181">
    <property type="entry name" value="FBOX"/>
    <property type="match status" value="1"/>
</dbReference>
<comment type="caution">
    <text evidence="2">The sequence shown here is derived from an EMBL/GenBank/DDBJ whole genome shotgun (WGS) entry which is preliminary data.</text>
</comment>
<dbReference type="Proteomes" id="UP000593562">
    <property type="component" value="Unassembled WGS sequence"/>
</dbReference>
<dbReference type="PANTHER" id="PTHR47744">
    <property type="entry name" value="OS05G0526300 PROTEIN"/>
    <property type="match status" value="1"/>
</dbReference>
<dbReference type="Pfam" id="PF24104">
    <property type="entry name" value="At5g52880_ARM"/>
    <property type="match status" value="1"/>
</dbReference>
<evidence type="ECO:0000259" key="1">
    <source>
        <dbReference type="PROSITE" id="PS50181"/>
    </source>
</evidence>
<dbReference type="Gene3D" id="1.20.1280.50">
    <property type="match status" value="1"/>
</dbReference>
<dbReference type="SMART" id="SM00256">
    <property type="entry name" value="FBOX"/>
    <property type="match status" value="1"/>
</dbReference>
<gene>
    <name evidence="2" type="ORF">HS088_TW19G00812</name>
</gene>
<evidence type="ECO:0000313" key="3">
    <source>
        <dbReference type="Proteomes" id="UP000593562"/>
    </source>
</evidence>
<dbReference type="InterPro" id="IPR001810">
    <property type="entry name" value="F-box_dom"/>
</dbReference>
<name>A0A7J7CBG7_TRIWF</name>
<keyword evidence="3" id="KW-1185">Reference proteome</keyword>
<protein>
    <recommendedName>
        <fullName evidence="1">F-box domain-containing protein</fullName>
    </recommendedName>
</protein>
<accession>A0A7J7CBG7</accession>
<dbReference type="AlphaFoldDB" id="A0A7J7CBG7"/>
<dbReference type="InParanoid" id="A0A7J7CBG7"/>
<sequence length="304" mass="34484">MSIALHSYQKLGLREALLRIHRYPIACKELSLILRVAYNKLPKDLQCLVFQDTLAAFHLLPEMQASNAVFAAHLLFQSAKASLPKQKRNLAVAEFKQAMISHKRRSKAKREEKDTAQLPEDVIIHIFSLLDLQSLVSVGQVCWLWNSAASDNNLWKSQYDVFFGNSEGCSTAKGQQRDRMVVAKLFTNSMDDATTGTSINWKETFKRAYIGNSREKFTSNRGYCSRCNAIVWVNNMKCSRERSGSQADNHKIKPLSSRQVAEYLIGISFSITSSSDSDSESDDEPISGLWAYPRHTRLLHKYLL</sequence>
<organism evidence="2 3">
    <name type="scientific">Tripterygium wilfordii</name>
    <name type="common">Thunder God vine</name>
    <dbReference type="NCBI Taxonomy" id="458696"/>
    <lineage>
        <taxon>Eukaryota</taxon>
        <taxon>Viridiplantae</taxon>
        <taxon>Streptophyta</taxon>
        <taxon>Embryophyta</taxon>
        <taxon>Tracheophyta</taxon>
        <taxon>Spermatophyta</taxon>
        <taxon>Magnoliopsida</taxon>
        <taxon>eudicotyledons</taxon>
        <taxon>Gunneridae</taxon>
        <taxon>Pentapetalae</taxon>
        <taxon>rosids</taxon>
        <taxon>fabids</taxon>
        <taxon>Celastrales</taxon>
        <taxon>Celastraceae</taxon>
        <taxon>Tripterygium</taxon>
    </lineage>
</organism>
<dbReference type="FunCoup" id="A0A7J7CBG7">
    <property type="interactions" value="1674"/>
</dbReference>
<dbReference type="EMBL" id="JAAARO010000019">
    <property type="protein sequence ID" value="KAF5731207.1"/>
    <property type="molecule type" value="Genomic_DNA"/>
</dbReference>
<dbReference type="InterPro" id="IPR057039">
    <property type="entry name" value="At5g52880_ARM"/>
</dbReference>
<evidence type="ECO:0000313" key="2">
    <source>
        <dbReference type="EMBL" id="KAF5731207.1"/>
    </source>
</evidence>